<dbReference type="InterPro" id="IPR051686">
    <property type="entry name" value="Lipoprotein_DolP"/>
</dbReference>
<dbReference type="EMBL" id="FODO01000008">
    <property type="protein sequence ID" value="SEO33829.1"/>
    <property type="molecule type" value="Genomic_DNA"/>
</dbReference>
<dbReference type="RefSeq" id="WP_090317697.1">
    <property type="nucleotide sequence ID" value="NZ_FNOE01000007.1"/>
</dbReference>
<feature type="domain" description="BON" evidence="2">
    <location>
        <begin position="125"/>
        <end position="192"/>
    </location>
</feature>
<dbReference type="InterPro" id="IPR007055">
    <property type="entry name" value="BON_dom"/>
</dbReference>
<dbReference type="SMART" id="SM00749">
    <property type="entry name" value="BON"/>
    <property type="match status" value="2"/>
</dbReference>
<evidence type="ECO:0000256" key="1">
    <source>
        <dbReference type="ARBA" id="ARBA00022729"/>
    </source>
</evidence>
<protein>
    <submittedName>
        <fullName evidence="3">Osmotically-inducible protein OsmY, contains BON domain</fullName>
    </submittedName>
</protein>
<keyword evidence="4" id="KW-1185">Reference proteome</keyword>
<dbReference type="Pfam" id="PF04972">
    <property type="entry name" value="BON"/>
    <property type="match status" value="2"/>
</dbReference>
<evidence type="ECO:0000313" key="3">
    <source>
        <dbReference type="EMBL" id="SEO33829.1"/>
    </source>
</evidence>
<dbReference type="OrthoDB" id="5294487at2"/>
<dbReference type="PROSITE" id="PS51257">
    <property type="entry name" value="PROKAR_LIPOPROTEIN"/>
    <property type="match status" value="1"/>
</dbReference>
<dbReference type="AlphaFoldDB" id="A0A1H8NW20"/>
<dbReference type="InterPro" id="IPR014004">
    <property type="entry name" value="Transpt-assoc_nodulatn_dom_bac"/>
</dbReference>
<accession>A0A1H8NW20</accession>
<name>A0A1H8NW20_9PROT</name>
<dbReference type="PANTHER" id="PTHR34606">
    <property type="entry name" value="BON DOMAIN-CONTAINING PROTEIN"/>
    <property type="match status" value="1"/>
</dbReference>
<keyword evidence="1" id="KW-0732">Signal</keyword>
<gene>
    <name evidence="3" type="ORF">SAMN05216333_10864</name>
</gene>
<dbReference type="Proteomes" id="UP000198814">
    <property type="component" value="Unassembled WGS sequence"/>
</dbReference>
<reference evidence="4" key="1">
    <citation type="submission" date="2016-10" db="EMBL/GenBank/DDBJ databases">
        <authorList>
            <person name="Varghese N."/>
            <person name="Submissions S."/>
        </authorList>
    </citation>
    <scope>NUCLEOTIDE SEQUENCE [LARGE SCALE GENOMIC DNA]</scope>
    <source>
        <strain evidence="4">Nm76</strain>
    </source>
</reference>
<dbReference type="PANTHER" id="PTHR34606:SF4">
    <property type="entry name" value="OUTER MEMBRANE LIPOPROTEIN DOLP"/>
    <property type="match status" value="1"/>
</dbReference>
<feature type="domain" description="BON" evidence="2">
    <location>
        <begin position="49"/>
        <end position="116"/>
    </location>
</feature>
<evidence type="ECO:0000313" key="4">
    <source>
        <dbReference type="Proteomes" id="UP000198814"/>
    </source>
</evidence>
<evidence type="ECO:0000259" key="2">
    <source>
        <dbReference type="PROSITE" id="PS50914"/>
    </source>
</evidence>
<dbReference type="Gene3D" id="3.40.1520.20">
    <property type="match status" value="1"/>
</dbReference>
<dbReference type="PROSITE" id="PS50914">
    <property type="entry name" value="BON"/>
    <property type="match status" value="2"/>
</dbReference>
<proteinExistence type="predicted"/>
<organism evidence="3 4">
    <name type="scientific">Nitrosomonas oligotropha</name>
    <dbReference type="NCBI Taxonomy" id="42354"/>
    <lineage>
        <taxon>Bacteria</taxon>
        <taxon>Pseudomonadati</taxon>
        <taxon>Pseudomonadota</taxon>
        <taxon>Betaproteobacteria</taxon>
        <taxon>Nitrosomonadales</taxon>
        <taxon>Nitrosomonadaceae</taxon>
        <taxon>Nitrosomonas</taxon>
    </lineage>
</organism>
<sequence>MKYYDRCWLSLLIFLPFLAGCVPMFAIGTAAGTGAYISEDRRTSGMFIEDEGIELKSGRRIHQQFGDKVHINITSYNRMVLLTGEAPSEDIKTDIGKLVMGVDNVRRIFNEIAVAGHTSLASRSNDTLLTSKVKARFLAERKFQINHVKIVTENGVVYLLGVVTRQEADNAAQIASSTSGVKKVVKVFEYLN</sequence>
<dbReference type="STRING" id="42354.SAMN05216333_10864"/>